<sequence length="89" mass="9493">MRASDNQDEIEDWVVEICKGLGLPVTDADSDFFEAGGTSLTAMRLIGKAEETYGEDALPPDDLYAESSLRDIAAAIRRNGSLASAGGER</sequence>
<dbReference type="InterPro" id="IPR009081">
    <property type="entry name" value="PP-bd_ACP"/>
</dbReference>
<dbReference type="Pfam" id="PF00550">
    <property type="entry name" value="PP-binding"/>
    <property type="match status" value="1"/>
</dbReference>
<dbReference type="EMBL" id="JAVREZ010000007">
    <property type="protein sequence ID" value="MDT0482757.1"/>
    <property type="molecule type" value="Genomic_DNA"/>
</dbReference>
<evidence type="ECO:0000313" key="2">
    <source>
        <dbReference type="EMBL" id="MDT0482757.1"/>
    </source>
</evidence>
<feature type="domain" description="Carrier" evidence="1">
    <location>
        <begin position="4"/>
        <end position="80"/>
    </location>
</feature>
<keyword evidence="3" id="KW-1185">Reference proteome</keyword>
<proteinExistence type="predicted"/>
<dbReference type="SUPFAM" id="SSF47336">
    <property type="entry name" value="ACP-like"/>
    <property type="match status" value="1"/>
</dbReference>
<comment type="caution">
    <text evidence="2">The sequence shown here is derived from an EMBL/GenBank/DDBJ whole genome shotgun (WGS) entry which is preliminary data.</text>
</comment>
<organism evidence="2 3">
    <name type="scientific">Streptomyces doebereineriae</name>
    <dbReference type="NCBI Taxonomy" id="3075528"/>
    <lineage>
        <taxon>Bacteria</taxon>
        <taxon>Bacillati</taxon>
        <taxon>Actinomycetota</taxon>
        <taxon>Actinomycetes</taxon>
        <taxon>Kitasatosporales</taxon>
        <taxon>Streptomycetaceae</taxon>
        <taxon>Streptomyces</taxon>
    </lineage>
</organism>
<dbReference type="PROSITE" id="PS50075">
    <property type="entry name" value="CARRIER"/>
    <property type="match status" value="1"/>
</dbReference>
<accession>A0ABU2VCW8</accession>
<dbReference type="InterPro" id="IPR036736">
    <property type="entry name" value="ACP-like_sf"/>
</dbReference>
<dbReference type="Proteomes" id="UP001183824">
    <property type="component" value="Unassembled WGS sequence"/>
</dbReference>
<dbReference type="Gene3D" id="1.10.1200.10">
    <property type="entry name" value="ACP-like"/>
    <property type="match status" value="1"/>
</dbReference>
<evidence type="ECO:0000259" key="1">
    <source>
        <dbReference type="PROSITE" id="PS50075"/>
    </source>
</evidence>
<reference evidence="3" key="1">
    <citation type="submission" date="2023-07" db="EMBL/GenBank/DDBJ databases">
        <title>30 novel species of actinomycetes from the DSMZ collection.</title>
        <authorList>
            <person name="Nouioui I."/>
        </authorList>
    </citation>
    <scope>NUCLEOTIDE SEQUENCE [LARGE SCALE GENOMIC DNA]</scope>
    <source>
        <strain evidence="3">DSM 41640</strain>
    </source>
</reference>
<gene>
    <name evidence="2" type="ORF">RNB18_21560</name>
</gene>
<evidence type="ECO:0000313" key="3">
    <source>
        <dbReference type="Proteomes" id="UP001183824"/>
    </source>
</evidence>
<name>A0ABU2VCW8_9ACTN</name>
<dbReference type="RefSeq" id="WP_311715736.1">
    <property type="nucleotide sequence ID" value="NZ_JAVREZ010000007.1"/>
</dbReference>
<protein>
    <submittedName>
        <fullName evidence="2">Acyl carrier protein</fullName>
    </submittedName>
</protein>